<proteinExistence type="predicted"/>
<dbReference type="EMBL" id="CM047910">
    <property type="protein sequence ID" value="KAJ0074903.1"/>
    <property type="molecule type" value="Genomic_DNA"/>
</dbReference>
<sequence>MASEDKTPTRENPIPPLIEPVTKASKDQKPPINCNPKDPASPFFLNLNDGPGTLLTNHPLTPENYHSWACTVCCSLRIKKKLVFIDGTLLEPSSTNDSLEPWLECNDMVVTWLQNALSLEIKNSVVYVETANEL</sequence>
<gene>
    <name evidence="1" type="ORF">Patl1_33985</name>
</gene>
<evidence type="ECO:0000313" key="2">
    <source>
        <dbReference type="Proteomes" id="UP001164250"/>
    </source>
</evidence>
<evidence type="ECO:0000313" key="1">
    <source>
        <dbReference type="EMBL" id="KAJ0074903.1"/>
    </source>
</evidence>
<keyword evidence="2" id="KW-1185">Reference proteome</keyword>
<reference evidence="2" key="1">
    <citation type="journal article" date="2023" name="G3 (Bethesda)">
        <title>Genome assembly and association tests identify interacting loci associated with vigor, precocity, and sex in interspecific pistachio rootstocks.</title>
        <authorList>
            <person name="Palmer W."/>
            <person name="Jacygrad E."/>
            <person name="Sagayaradj S."/>
            <person name="Cavanaugh K."/>
            <person name="Han R."/>
            <person name="Bertier L."/>
            <person name="Beede B."/>
            <person name="Kafkas S."/>
            <person name="Golino D."/>
            <person name="Preece J."/>
            <person name="Michelmore R."/>
        </authorList>
    </citation>
    <scope>NUCLEOTIDE SEQUENCE [LARGE SCALE GENOMIC DNA]</scope>
</reference>
<organism evidence="1 2">
    <name type="scientific">Pistacia atlantica</name>
    <dbReference type="NCBI Taxonomy" id="434234"/>
    <lineage>
        <taxon>Eukaryota</taxon>
        <taxon>Viridiplantae</taxon>
        <taxon>Streptophyta</taxon>
        <taxon>Embryophyta</taxon>
        <taxon>Tracheophyta</taxon>
        <taxon>Spermatophyta</taxon>
        <taxon>Magnoliopsida</taxon>
        <taxon>eudicotyledons</taxon>
        <taxon>Gunneridae</taxon>
        <taxon>Pentapetalae</taxon>
        <taxon>rosids</taxon>
        <taxon>malvids</taxon>
        <taxon>Sapindales</taxon>
        <taxon>Anacardiaceae</taxon>
        <taxon>Pistacia</taxon>
    </lineage>
</organism>
<dbReference type="Proteomes" id="UP001164250">
    <property type="component" value="Chromosome 15"/>
</dbReference>
<accession>A0ACC0ZRS1</accession>
<comment type="caution">
    <text evidence="1">The sequence shown here is derived from an EMBL/GenBank/DDBJ whole genome shotgun (WGS) entry which is preliminary data.</text>
</comment>
<name>A0ACC0ZRS1_9ROSI</name>
<protein>
    <submittedName>
        <fullName evidence="1">Uncharacterized protein</fullName>
    </submittedName>
</protein>